<reference evidence="2" key="2">
    <citation type="submission" date="2020-10" db="EMBL/GenBank/DDBJ databases">
        <authorList>
            <consortium name="NCBI Pathogen Detection Project"/>
        </authorList>
    </citation>
    <scope>NUCLEOTIDE SEQUENCE</scope>
    <source>
        <strain evidence="2">Morganella morganii ARLG-3209</strain>
    </source>
</reference>
<evidence type="ECO:0000256" key="1">
    <source>
        <dbReference type="SAM" id="SignalP"/>
    </source>
</evidence>
<reference evidence="2" key="1">
    <citation type="journal article" date="2018" name="Genome Biol.">
        <title>SKESA: strategic k-mer extension for scrupulous assemblies.</title>
        <authorList>
            <person name="Souvorov A."/>
            <person name="Agarwala R."/>
            <person name="Lipman D.J."/>
        </authorList>
    </citation>
    <scope>NUCLEOTIDE SEQUENCE</scope>
    <source>
        <strain evidence="2">Morganella morganii ARLG-3209</strain>
    </source>
</reference>
<name>A0AAN5MI09_MORMO</name>
<feature type="signal peptide" evidence="1">
    <location>
        <begin position="1"/>
        <end position="18"/>
    </location>
</feature>
<dbReference type="EMBL" id="DACSWI010000014">
    <property type="protein sequence ID" value="HAT3810720.1"/>
    <property type="molecule type" value="Genomic_DNA"/>
</dbReference>
<evidence type="ECO:0000313" key="3">
    <source>
        <dbReference type="Proteomes" id="UP000865968"/>
    </source>
</evidence>
<organism evidence="2 3">
    <name type="scientific">Morganella morganii</name>
    <name type="common">Proteus morganii</name>
    <dbReference type="NCBI Taxonomy" id="582"/>
    <lineage>
        <taxon>Bacteria</taxon>
        <taxon>Pseudomonadati</taxon>
        <taxon>Pseudomonadota</taxon>
        <taxon>Gammaproteobacteria</taxon>
        <taxon>Enterobacterales</taxon>
        <taxon>Morganellaceae</taxon>
        <taxon>Morganella</taxon>
    </lineage>
</organism>
<keyword evidence="1" id="KW-0732">Signal</keyword>
<dbReference type="AlphaFoldDB" id="A0AAN5MI09"/>
<comment type="caution">
    <text evidence="2">The sequence shown here is derived from an EMBL/GenBank/DDBJ whole genome shotgun (WGS) entry which is preliminary data.</text>
</comment>
<accession>A0AAN5MI09</accession>
<protein>
    <submittedName>
        <fullName evidence="2">Uncharacterized protein</fullName>
    </submittedName>
</protein>
<evidence type="ECO:0000313" key="2">
    <source>
        <dbReference type="EMBL" id="HAT3810720.1"/>
    </source>
</evidence>
<sequence>MKILLTLILLMMAQGVRAADAALIFHVAMKDDNQQVIGVTVDNKVSPENHRYFVTYILMDDKCRPGAPLTTELHGILPDRKTTVHIPVETPFTYYRIIDFFVYNNMGIPSSVKDETRDIILNRDPEYSQSCSKLRRR</sequence>
<dbReference type="Proteomes" id="UP000865968">
    <property type="component" value="Unassembled WGS sequence"/>
</dbReference>
<gene>
    <name evidence="2" type="ORF">I8608_003621</name>
</gene>
<proteinExistence type="predicted"/>
<feature type="chain" id="PRO_5042880206" evidence="1">
    <location>
        <begin position="19"/>
        <end position="137"/>
    </location>
</feature>